<feature type="binding site" evidence="10">
    <location>
        <position position="26"/>
    </location>
    <ligand>
        <name>glyoxylate</name>
        <dbReference type="ChEBI" id="CHEBI:36655"/>
    </ligand>
</feature>
<reference evidence="12" key="2">
    <citation type="submission" date="2025-09" db="UniProtKB">
        <authorList>
            <consortium name="Ensembl"/>
        </authorList>
    </citation>
    <scope>IDENTIFICATION</scope>
</reference>
<dbReference type="AlphaFoldDB" id="A0A8C8HWB3"/>
<keyword evidence="5" id="KW-0560">Oxidoreductase</keyword>
<comment type="catalytic activity">
    <reaction evidence="7">
        <text>a (2S)-2-hydroxycarboxylate + O2 = a 2-oxocarboxylate + H2O2</text>
        <dbReference type="Rhea" id="RHEA:16789"/>
        <dbReference type="ChEBI" id="CHEBI:15379"/>
        <dbReference type="ChEBI" id="CHEBI:16240"/>
        <dbReference type="ChEBI" id="CHEBI:35179"/>
        <dbReference type="ChEBI" id="CHEBI:58123"/>
        <dbReference type="EC" id="1.1.3.15"/>
    </reaction>
    <physiologicalReaction direction="left-to-right" evidence="7">
        <dbReference type="Rhea" id="RHEA:16790"/>
    </physiologicalReaction>
</comment>
<feature type="binding site" evidence="10">
    <location>
        <position position="130"/>
    </location>
    <ligand>
        <name>FMN</name>
        <dbReference type="ChEBI" id="CHEBI:58210"/>
    </ligand>
</feature>
<feature type="binding site" evidence="10">
    <location>
        <position position="236"/>
    </location>
    <ligand>
        <name>FMN</name>
        <dbReference type="ChEBI" id="CHEBI:58210"/>
    </ligand>
</feature>
<evidence type="ECO:0000313" key="12">
    <source>
        <dbReference type="Ensembl" id="ENSOTSP00005070931.2"/>
    </source>
</evidence>
<dbReference type="PANTHER" id="PTHR10578">
    <property type="entry name" value="S -2-HYDROXY-ACID OXIDASE-RELATED"/>
    <property type="match status" value="1"/>
</dbReference>
<evidence type="ECO:0000256" key="10">
    <source>
        <dbReference type="PIRSR" id="PIRSR000138-2"/>
    </source>
</evidence>
<evidence type="ECO:0000256" key="1">
    <source>
        <dbReference type="ARBA" id="ARBA00001917"/>
    </source>
</evidence>
<gene>
    <name evidence="12" type="primary">hao1</name>
</gene>
<feature type="active site" description="Proton acceptor" evidence="9">
    <location>
        <position position="260"/>
    </location>
</feature>
<dbReference type="InterPro" id="IPR000262">
    <property type="entry name" value="FMN-dep_DH"/>
</dbReference>
<feature type="binding site" evidence="10">
    <location>
        <position position="167"/>
    </location>
    <ligand>
        <name>glyoxylate</name>
        <dbReference type="ChEBI" id="CHEBI:36655"/>
    </ligand>
</feature>
<dbReference type="GeneTree" id="ENSGT00390000018717"/>
<name>A0A8C8HWB3_ONCTS</name>
<evidence type="ECO:0000256" key="4">
    <source>
        <dbReference type="ARBA" id="ARBA00022643"/>
    </source>
</evidence>
<keyword evidence="3 10" id="KW-0285">Flavoprotein</keyword>
<comment type="cofactor">
    <cofactor evidence="1">
        <name>FMN</name>
        <dbReference type="ChEBI" id="CHEBI:58210"/>
    </cofactor>
</comment>
<reference evidence="12" key="1">
    <citation type="submission" date="2025-08" db="UniProtKB">
        <authorList>
            <consortium name="Ensembl"/>
        </authorList>
    </citation>
    <scope>IDENTIFICATION</scope>
</reference>
<dbReference type="SUPFAM" id="SSF51395">
    <property type="entry name" value="FMN-linked oxidoreductases"/>
    <property type="match status" value="1"/>
</dbReference>
<dbReference type="EC" id="1.1.3.15" evidence="2"/>
<feature type="binding site" evidence="10">
    <location>
        <begin position="304"/>
        <end position="305"/>
    </location>
    <ligand>
        <name>FMN</name>
        <dbReference type="ChEBI" id="CHEBI:58210"/>
    </ligand>
</feature>
<dbReference type="FunFam" id="3.20.20.70:FF:000056">
    <property type="entry name" value="hydroxyacid oxidase 2"/>
    <property type="match status" value="1"/>
</dbReference>
<feature type="binding site" evidence="10">
    <location>
        <begin position="281"/>
        <end position="285"/>
    </location>
    <ligand>
        <name>FMN</name>
        <dbReference type="ChEBI" id="CHEBI:58210"/>
    </ligand>
</feature>
<evidence type="ECO:0000313" key="13">
    <source>
        <dbReference type="Proteomes" id="UP000694402"/>
    </source>
</evidence>
<feature type="binding site" evidence="10">
    <location>
        <position position="132"/>
    </location>
    <ligand>
        <name>glyoxylate</name>
        <dbReference type="ChEBI" id="CHEBI:36655"/>
    </ligand>
</feature>
<dbReference type="GO" id="GO:0003973">
    <property type="term" value="F:(S)-2-hydroxy-acid oxidase activity"/>
    <property type="evidence" value="ECO:0007669"/>
    <property type="project" value="UniProtKB-EC"/>
</dbReference>
<dbReference type="Proteomes" id="UP000694402">
    <property type="component" value="Unassembled WGS sequence"/>
</dbReference>
<evidence type="ECO:0000256" key="8">
    <source>
        <dbReference type="ARBA" id="ARBA00029327"/>
    </source>
</evidence>
<dbReference type="InterPro" id="IPR037396">
    <property type="entry name" value="FMN_HAD"/>
</dbReference>
<dbReference type="PIRSF" id="PIRSF000138">
    <property type="entry name" value="Al-hdrx_acd_dh"/>
    <property type="match status" value="1"/>
</dbReference>
<evidence type="ECO:0000256" key="9">
    <source>
        <dbReference type="PIRSR" id="PIRSR000138-1"/>
    </source>
</evidence>
<dbReference type="GO" id="GO:0005777">
    <property type="term" value="C:peroxisome"/>
    <property type="evidence" value="ECO:0007669"/>
    <property type="project" value="UniProtKB-ARBA"/>
</dbReference>
<organism evidence="12 13">
    <name type="scientific">Oncorhynchus tshawytscha</name>
    <name type="common">Chinook salmon</name>
    <name type="synonym">Salmo tshawytscha</name>
    <dbReference type="NCBI Taxonomy" id="74940"/>
    <lineage>
        <taxon>Eukaryota</taxon>
        <taxon>Metazoa</taxon>
        <taxon>Chordata</taxon>
        <taxon>Craniata</taxon>
        <taxon>Vertebrata</taxon>
        <taxon>Euteleostomi</taxon>
        <taxon>Actinopterygii</taxon>
        <taxon>Neopterygii</taxon>
        <taxon>Teleostei</taxon>
        <taxon>Protacanthopterygii</taxon>
        <taxon>Salmoniformes</taxon>
        <taxon>Salmonidae</taxon>
        <taxon>Salmoninae</taxon>
        <taxon>Oncorhynchus</taxon>
    </lineage>
</organism>
<dbReference type="Ensembl" id="ENSOTST00005076973.2">
    <property type="protein sequence ID" value="ENSOTSP00005070931.2"/>
    <property type="gene ID" value="ENSOTSG00005037005.2"/>
</dbReference>
<dbReference type="InterPro" id="IPR013785">
    <property type="entry name" value="Aldolase_TIM"/>
</dbReference>
<comment type="similarity">
    <text evidence="6">Belongs to the FMN-dependent alpha-hydroxy acid dehydrogenase family.</text>
</comment>
<keyword evidence="13" id="KW-1185">Reference proteome</keyword>
<dbReference type="InterPro" id="IPR012133">
    <property type="entry name" value="Alpha-hydoxy_acid_DH_FMN"/>
</dbReference>
<comment type="catalytic activity">
    <reaction evidence="8">
        <text>2-hydroxyoctanoate + O2 = 2-oxooctanoate + H2O2</text>
        <dbReference type="Rhea" id="RHEA:67940"/>
        <dbReference type="ChEBI" id="CHEBI:15379"/>
        <dbReference type="ChEBI" id="CHEBI:16240"/>
        <dbReference type="ChEBI" id="CHEBI:133514"/>
        <dbReference type="ChEBI" id="CHEBI:176689"/>
    </reaction>
    <physiologicalReaction direction="left-to-right" evidence="8">
        <dbReference type="Rhea" id="RHEA:67941"/>
    </physiologicalReaction>
</comment>
<dbReference type="PROSITE" id="PS51349">
    <property type="entry name" value="FMN_HYDROXY_ACID_DH_2"/>
    <property type="match status" value="1"/>
</dbReference>
<accession>A0A8C8HWB3</accession>
<dbReference type="Gene3D" id="3.20.20.70">
    <property type="entry name" value="Aldolase class I"/>
    <property type="match status" value="1"/>
</dbReference>
<evidence type="ECO:0000256" key="5">
    <source>
        <dbReference type="ARBA" id="ARBA00023002"/>
    </source>
</evidence>
<dbReference type="CDD" id="cd02809">
    <property type="entry name" value="alpha_hydroxyacid_oxid_FMN"/>
    <property type="match status" value="1"/>
</dbReference>
<protein>
    <recommendedName>
        <fullName evidence="2">(S)-2-hydroxy-acid oxidase</fullName>
        <ecNumber evidence="2">1.1.3.15</ecNumber>
    </recommendedName>
</protein>
<feature type="binding site" evidence="10">
    <location>
        <position position="258"/>
    </location>
    <ligand>
        <name>FMN</name>
        <dbReference type="ChEBI" id="CHEBI:58210"/>
    </ligand>
</feature>
<evidence type="ECO:0000256" key="2">
    <source>
        <dbReference type="ARBA" id="ARBA00013087"/>
    </source>
</evidence>
<evidence type="ECO:0000256" key="7">
    <source>
        <dbReference type="ARBA" id="ARBA00029325"/>
    </source>
</evidence>
<keyword evidence="4 10" id="KW-0288">FMN</keyword>
<dbReference type="InterPro" id="IPR008259">
    <property type="entry name" value="FMN_hydac_DH_AS"/>
</dbReference>
<evidence type="ECO:0000256" key="3">
    <source>
        <dbReference type="ARBA" id="ARBA00022630"/>
    </source>
</evidence>
<feature type="binding site" evidence="10">
    <location>
        <position position="158"/>
    </location>
    <ligand>
        <name>FMN</name>
        <dbReference type="ChEBI" id="CHEBI:58210"/>
    </ligand>
</feature>
<dbReference type="GO" id="GO:0010181">
    <property type="term" value="F:FMN binding"/>
    <property type="evidence" value="ECO:0007669"/>
    <property type="project" value="InterPro"/>
</dbReference>
<proteinExistence type="inferred from homology"/>
<dbReference type="PROSITE" id="PS00557">
    <property type="entry name" value="FMN_HYDROXY_ACID_DH_1"/>
    <property type="match status" value="1"/>
</dbReference>
<feature type="binding site" evidence="10">
    <location>
        <begin position="79"/>
        <end position="81"/>
    </location>
    <ligand>
        <name>FMN</name>
        <dbReference type="ChEBI" id="CHEBI:58210"/>
    </ligand>
</feature>
<dbReference type="Pfam" id="PF01070">
    <property type="entry name" value="FMN_dh"/>
    <property type="match status" value="1"/>
</dbReference>
<feature type="domain" description="FMN hydroxy acid dehydrogenase" evidence="11">
    <location>
        <begin position="1"/>
        <end position="352"/>
    </location>
</feature>
<feature type="binding site" evidence="10">
    <location>
        <position position="263"/>
    </location>
    <ligand>
        <name>glyoxylate</name>
        <dbReference type="ChEBI" id="CHEBI:36655"/>
    </ligand>
</feature>
<evidence type="ECO:0000259" key="11">
    <source>
        <dbReference type="PROSITE" id="PS51349"/>
    </source>
</evidence>
<feature type="binding site" evidence="10">
    <location>
        <position position="260"/>
    </location>
    <ligand>
        <name>glyoxylate</name>
        <dbReference type="ChEBI" id="CHEBI:36655"/>
    </ligand>
</feature>
<sequence length="356" mass="38934">MSEKLVCVADYESMAKRVLPKAVFDYYCSGADQQETLADNTAAFSRWHLFPRVLRDVSRVDLSVSVLGQRISMPVCVGATAMQRMAHPDGETATARATRAAGTGMMLSSWATSTIEEVRSSAGDGLLWMQLYIYKDRDLTLSLVRRAEEAGYKAIFVTVDTPYLGKRRDDVRNRFKLPPHLKMTNFGSAELAFSSAEGYGEDSGLAVYVAQAIDPTLCWEHIAWLKKNTHLPVVVKGVLRAEDALEALIHGVDGILVSNHGARQLDGVPATLDVLSEVYLDGGVRRGTDVLKALALGATAVFLGRPVLWGLACQGVSDVLELMRDELHLAMSLAGCCSLAEVNRSLIRRPEFTSRI</sequence>
<dbReference type="PANTHER" id="PTHR10578:SF107">
    <property type="entry name" value="2-HYDROXYACID OXIDASE 1"/>
    <property type="match status" value="1"/>
</dbReference>
<evidence type="ECO:0000256" key="6">
    <source>
        <dbReference type="ARBA" id="ARBA00024042"/>
    </source>
</evidence>
<feature type="binding site" evidence="10">
    <location>
        <position position="108"/>
    </location>
    <ligand>
        <name>FMN</name>
        <dbReference type="ChEBI" id="CHEBI:58210"/>
    </ligand>
</feature>